<reference evidence="11 12" key="1">
    <citation type="journal article" date="2020" name="ISME J.">
        <title>Uncovering the hidden diversity of litter-decomposition mechanisms in mushroom-forming fungi.</title>
        <authorList>
            <person name="Floudas D."/>
            <person name="Bentzer J."/>
            <person name="Ahren D."/>
            <person name="Johansson T."/>
            <person name="Persson P."/>
            <person name="Tunlid A."/>
        </authorList>
    </citation>
    <scope>NUCLEOTIDE SEQUENCE [LARGE SCALE GENOMIC DNA]</scope>
    <source>
        <strain evidence="11 12">CBS 175.51</strain>
    </source>
</reference>
<keyword evidence="7" id="KW-0106">Calcium</keyword>
<keyword evidence="4" id="KW-0677">Repeat</keyword>
<evidence type="ECO:0000259" key="9">
    <source>
        <dbReference type="PROSITE" id="PS50222"/>
    </source>
</evidence>
<evidence type="ECO:0000259" key="10">
    <source>
        <dbReference type="PROSITE" id="PS50865"/>
    </source>
</evidence>
<dbReference type="GO" id="GO:0008270">
    <property type="term" value="F:zinc ion binding"/>
    <property type="evidence" value="ECO:0007669"/>
    <property type="project" value="UniProtKB-KW"/>
</dbReference>
<evidence type="ECO:0000256" key="6">
    <source>
        <dbReference type="ARBA" id="ARBA00022833"/>
    </source>
</evidence>
<evidence type="ECO:0008006" key="13">
    <source>
        <dbReference type="Google" id="ProtNLM"/>
    </source>
</evidence>
<dbReference type="Pfam" id="PF01753">
    <property type="entry name" value="zf-MYND"/>
    <property type="match status" value="1"/>
</dbReference>
<keyword evidence="6" id="KW-0862">Zinc</keyword>
<dbReference type="PROSITE" id="PS00018">
    <property type="entry name" value="EF_HAND_1"/>
    <property type="match status" value="1"/>
</dbReference>
<dbReference type="SUPFAM" id="SSF144232">
    <property type="entry name" value="HIT/MYND zinc finger-like"/>
    <property type="match status" value="1"/>
</dbReference>
<dbReference type="GO" id="GO:0005509">
    <property type="term" value="F:calcium ion binding"/>
    <property type="evidence" value="ECO:0007669"/>
    <property type="project" value="InterPro"/>
</dbReference>
<evidence type="ECO:0000256" key="2">
    <source>
        <dbReference type="ARBA" id="ARBA00022490"/>
    </source>
</evidence>
<dbReference type="SUPFAM" id="SSF47473">
    <property type="entry name" value="EF-hand"/>
    <property type="match status" value="1"/>
</dbReference>
<dbReference type="Pfam" id="PF13833">
    <property type="entry name" value="EF-hand_8"/>
    <property type="match status" value="1"/>
</dbReference>
<keyword evidence="2" id="KW-0963">Cytoplasm</keyword>
<dbReference type="Gene3D" id="1.10.238.10">
    <property type="entry name" value="EF-hand"/>
    <property type="match status" value="1"/>
</dbReference>
<dbReference type="PROSITE" id="PS50222">
    <property type="entry name" value="EF_HAND_2"/>
    <property type="match status" value="1"/>
</dbReference>
<accession>A0A8H5EYP5</accession>
<evidence type="ECO:0000256" key="5">
    <source>
        <dbReference type="ARBA" id="ARBA00022771"/>
    </source>
</evidence>
<gene>
    <name evidence="11" type="ORF">D9611_003496</name>
</gene>
<dbReference type="InterPro" id="IPR002048">
    <property type="entry name" value="EF_hand_dom"/>
</dbReference>
<dbReference type="InterPro" id="IPR018247">
    <property type="entry name" value="EF_Hand_1_Ca_BS"/>
</dbReference>
<evidence type="ECO:0000313" key="11">
    <source>
        <dbReference type="EMBL" id="KAF5317264.1"/>
    </source>
</evidence>
<evidence type="ECO:0000256" key="3">
    <source>
        <dbReference type="ARBA" id="ARBA00022723"/>
    </source>
</evidence>
<dbReference type="PANTHER" id="PTHR46212">
    <property type="entry name" value="PEFLIN"/>
    <property type="match status" value="1"/>
</dbReference>
<dbReference type="Proteomes" id="UP000541558">
    <property type="component" value="Unassembled WGS sequence"/>
</dbReference>
<dbReference type="GO" id="GO:0005737">
    <property type="term" value="C:cytoplasm"/>
    <property type="evidence" value="ECO:0007669"/>
    <property type="project" value="UniProtKB-SubCell"/>
</dbReference>
<evidence type="ECO:0000256" key="7">
    <source>
        <dbReference type="ARBA" id="ARBA00022837"/>
    </source>
</evidence>
<evidence type="ECO:0000256" key="4">
    <source>
        <dbReference type="ARBA" id="ARBA00022737"/>
    </source>
</evidence>
<dbReference type="EMBL" id="JAACJK010000219">
    <property type="protein sequence ID" value="KAF5317264.1"/>
    <property type="molecule type" value="Genomic_DNA"/>
</dbReference>
<dbReference type="InterPro" id="IPR051426">
    <property type="entry name" value="Peflin/Sorcin_CaBP"/>
</dbReference>
<comment type="caution">
    <text evidence="11">The sequence shown here is derived from an EMBL/GenBank/DDBJ whole genome shotgun (WGS) entry which is preliminary data.</text>
</comment>
<dbReference type="InterPro" id="IPR002893">
    <property type="entry name" value="Znf_MYND"/>
</dbReference>
<dbReference type="InterPro" id="IPR011992">
    <property type="entry name" value="EF-hand-dom_pair"/>
</dbReference>
<dbReference type="CDD" id="cd16180">
    <property type="entry name" value="EFh_PEF_Group_I"/>
    <property type="match status" value="1"/>
</dbReference>
<evidence type="ECO:0000256" key="8">
    <source>
        <dbReference type="PROSITE-ProRule" id="PRU00134"/>
    </source>
</evidence>
<feature type="domain" description="MYND-type" evidence="10">
    <location>
        <begin position="670"/>
        <end position="716"/>
    </location>
</feature>
<keyword evidence="5 8" id="KW-0863">Zinc-finger</keyword>
<comment type="subcellular location">
    <subcellularLocation>
        <location evidence="1">Cytoplasm</location>
    </subcellularLocation>
</comment>
<protein>
    <recommendedName>
        <fullName evidence="13">MYND-type domain-containing protein</fullName>
    </recommendedName>
</protein>
<dbReference type="SMART" id="SM00054">
    <property type="entry name" value="EFh"/>
    <property type="match status" value="2"/>
</dbReference>
<dbReference type="PROSITE" id="PS01360">
    <property type="entry name" value="ZF_MYND_1"/>
    <property type="match status" value="1"/>
</dbReference>
<feature type="domain" description="EF-hand" evidence="9">
    <location>
        <begin position="50"/>
        <end position="85"/>
    </location>
</feature>
<sequence>MNTDSVFVERALINGDWTPFDLDTVKMLMTIFDVDRSGTIGFNEFAGLWKYIKDWQNVFKHFDRDRSGSIDGGELREALAQFGYNLSPQLLELLQKKYDAKANQTATGRGPAPGISFDRFVRACVVVKQLSESFQKLDSDRDGWIQINYDQFMQTTCRALKELLFQRQVWGAALKAMCRQNHLFEPSYPIQQMTVATIQRCALGPYMFKRMVHRHSSVVARTESAQSLTRNPGTKPVGVKARIKFRNQPKHDESGTGVFLVPGGRFMVTFDGSALTLWDIGVPGAPPTQPSEVTQIAFPPGTFPMHGADDPLANTAGPGISVRIRGDSLRVVIAYGRGTVVFVNPFLSIFSGTYSFEPSAKAFDLVSINSDPAFTLLGSLSIDASREEHIPCCKELDQHDDRALITVGNGTSRDFIVWNFVQSTFSVVDGTNTKITASFKVSTYSITVLLTKTHIIELLAHGVASWLAEPQDFSGTRTPIGPDDPPIMPHSHRQRPVEFIGTNYPHHANRDTFISTLHKSRMRIANIHGGQFPLIFDAFIRVTDSENPRDNRDTSASQFMAAMSKEKDVVVRYLLDLSLHPPDMRGLWTTVKLETISTSILPGPQTMFTDEHNPTGFFVPDPFFASLAHASEGGKKDIAMFLTTATFITQFFYSPDYPGIGDSLGLIKPRRTCDREGCHSREDHLGQLKRCSGCQMVLYCGAQCQSKDWKAHKAACKRLQPLRDIQESVPVRLTTICKTNGMLETFLGLCTSSGRRVVVLNDFGILGPNIGSNFTITDFLADM</sequence>
<keyword evidence="12" id="KW-1185">Reference proteome</keyword>
<dbReference type="Pfam" id="PF13405">
    <property type="entry name" value="EF-hand_6"/>
    <property type="match status" value="1"/>
</dbReference>
<name>A0A8H5EYP5_9AGAR</name>
<dbReference type="PANTHER" id="PTHR46212:SF3">
    <property type="entry name" value="GH27120P"/>
    <property type="match status" value="1"/>
</dbReference>
<dbReference type="Gene3D" id="6.10.140.2220">
    <property type="match status" value="1"/>
</dbReference>
<evidence type="ECO:0000256" key="1">
    <source>
        <dbReference type="ARBA" id="ARBA00004496"/>
    </source>
</evidence>
<keyword evidence="3" id="KW-0479">Metal-binding</keyword>
<dbReference type="GO" id="GO:0048306">
    <property type="term" value="F:calcium-dependent protein binding"/>
    <property type="evidence" value="ECO:0007669"/>
    <property type="project" value="UniProtKB-ARBA"/>
</dbReference>
<dbReference type="AlphaFoldDB" id="A0A8H5EYP5"/>
<dbReference type="PROSITE" id="PS50865">
    <property type="entry name" value="ZF_MYND_2"/>
    <property type="match status" value="1"/>
</dbReference>
<dbReference type="OrthoDB" id="2688364at2759"/>
<evidence type="ECO:0000313" key="12">
    <source>
        <dbReference type="Proteomes" id="UP000541558"/>
    </source>
</evidence>
<proteinExistence type="predicted"/>
<organism evidence="11 12">
    <name type="scientific">Ephemerocybe angulata</name>
    <dbReference type="NCBI Taxonomy" id="980116"/>
    <lineage>
        <taxon>Eukaryota</taxon>
        <taxon>Fungi</taxon>
        <taxon>Dikarya</taxon>
        <taxon>Basidiomycota</taxon>
        <taxon>Agaricomycotina</taxon>
        <taxon>Agaricomycetes</taxon>
        <taxon>Agaricomycetidae</taxon>
        <taxon>Agaricales</taxon>
        <taxon>Agaricineae</taxon>
        <taxon>Psathyrellaceae</taxon>
        <taxon>Ephemerocybe</taxon>
    </lineage>
</organism>